<sequence>MGEGNRLYVCGTNAHNPKDWVLNSNLTHLSRNTFVPGIGMGIAKCPYDPTDNSTAVWVEEGNPGDLPGLYSGTNAEFTKADTVIFRTDLYNLTTGRKEFSFKRTLKYDSKWLDKPNFVGSFDIGDYVLFFFRETAVEYINCGKNVYSRVARVCKRDTGGKNILSQNWATYLKARLNCSIPGEFPFYFNEIQSVYMVPGDKTKFYGTFITSTNGLMGSAICSFTIADIQAAFAGRFKEQASSSSAWLPVMTSRVPEPRPGTCVNDTETLPDTVLNFIRSHPLMDSAVTHKNERPVYYKRDIYFTKLVVDMVSVDIGGLVLDYTVYYAGTDEGRVHKIVEWESEEEEDEDDDDEYRVKPATSILLDIFDVTPGEPIQIMDISKEHKALYVGSDYRVKQVDLVMCNRRYDSCLRCVHDPYCGWDKDANVCKPYSPGLLQDVSNSTIDVCDSSVIKKKMMVTWGQSLHLGCFQKMPAVLSSQTVTWYHYSKEKGRYKIQFRADKYIETSEHGLVIIAVTEADEGRYDCWMGASLLCSFNVTVDAHRCSPPAKSNDYQKIYSDWCHEFEKYKSAMKTWEKKQAEIDSLVSLLNIDMKYVLKPKEEEPYCIVEFQSETDVRQLTNRSVSLRNTIELYTYATSINELHEKMKVFPRSILQPYLNKNMSFKIDVETFNRHFTQKQKVDKLEKFEYLPIKGPVNLKNPDVIFQYIEYYGTRANNPPENPYQVFFGRFISCGLRDLIKKLSLKTRKYIGNTSMDPQLSLLMANQAKIKNGDIVLDPFVGSGSLLVAAAQFGGYVYGGDIDYLMLHAKTRPSRISQKKREADESIRANMKQYNLEHRYLDVLINDFSTVFWKSNMKFDAIITDPPYGIREATERVGTEKEDCKVKDEHLSTHIPAKIEYTISQIYSDLLIFSSKYLKIGGRLVCWFPVYRDDYLEDGLPSHPALKLISNSEQTLTMVTSRRLLTFEKIREPTEDELNKIDSNITDFREKYYVNREETRKERRMREAKIREENKTNYFTNKDKK</sequence>
<comment type="similarity">
    <text evidence="3">Belongs to the semaphorin family.</text>
</comment>
<comment type="subcellular location">
    <subcellularLocation>
        <location evidence="1">Cytoplasm</location>
    </subcellularLocation>
    <subcellularLocation>
        <location evidence="2">Secreted</location>
    </subcellularLocation>
</comment>
<evidence type="ECO:0000313" key="26">
    <source>
        <dbReference type="Proteomes" id="UP001154078"/>
    </source>
</evidence>
<dbReference type="GO" id="GO:0005576">
    <property type="term" value="C:extracellular region"/>
    <property type="evidence" value="ECO:0007669"/>
    <property type="project" value="UniProtKB-SubCell"/>
</dbReference>
<dbReference type="EMBL" id="OV121137">
    <property type="protein sequence ID" value="CAH0558809.1"/>
    <property type="molecule type" value="Genomic_DNA"/>
</dbReference>
<dbReference type="SMART" id="SM00630">
    <property type="entry name" value="Sema"/>
    <property type="match status" value="1"/>
</dbReference>
<evidence type="ECO:0000259" key="24">
    <source>
        <dbReference type="PROSITE" id="PS51004"/>
    </source>
</evidence>
<keyword evidence="12" id="KW-0393">Immunoglobulin domain</keyword>
<dbReference type="PANTHER" id="PTHR11036:SF90">
    <property type="entry name" value="SEMAPHORIN 2B, ISOFORM D-RELATED"/>
    <property type="match status" value="1"/>
</dbReference>
<dbReference type="Gene3D" id="2.60.40.10">
    <property type="entry name" value="Immunoglobulins"/>
    <property type="match status" value="1"/>
</dbReference>
<feature type="domain" description="Ig-like" evidence="23">
    <location>
        <begin position="432"/>
        <end position="524"/>
    </location>
</feature>
<dbReference type="OrthoDB" id="9988752at2759"/>
<dbReference type="InterPro" id="IPR059073">
    <property type="entry name" value="TRMT11_N"/>
</dbReference>
<evidence type="ECO:0000256" key="10">
    <source>
        <dbReference type="ARBA" id="ARBA00023157"/>
    </source>
</evidence>
<dbReference type="Pfam" id="PF25904">
    <property type="entry name" value="Tmrp11_N"/>
    <property type="match status" value="1"/>
</dbReference>
<evidence type="ECO:0000256" key="7">
    <source>
        <dbReference type="ARBA" id="ARBA00022729"/>
    </source>
</evidence>
<accession>A0A9P0BAE9</accession>
<dbReference type="GO" id="GO:0030335">
    <property type="term" value="P:positive regulation of cell migration"/>
    <property type="evidence" value="ECO:0007669"/>
    <property type="project" value="TreeGrafter"/>
</dbReference>
<dbReference type="InterPro" id="IPR036179">
    <property type="entry name" value="Ig-like_dom_sf"/>
</dbReference>
<dbReference type="GO" id="GO:0030215">
    <property type="term" value="F:semaphorin receptor binding"/>
    <property type="evidence" value="ECO:0007669"/>
    <property type="project" value="InterPro"/>
</dbReference>
<dbReference type="PROSITE" id="PS00092">
    <property type="entry name" value="N6_MTASE"/>
    <property type="match status" value="1"/>
</dbReference>
<dbReference type="InterPro" id="IPR007110">
    <property type="entry name" value="Ig-like_dom"/>
</dbReference>
<comment type="subunit">
    <text evidence="15">Part of the heterodimeric TRMT11-TRM112 methyltransferase complex; this complex forms an active tRNA methyltransferase, where TRMT112 acts as an activator of the catalytic subunit TRMT11.</text>
</comment>
<comment type="caution">
    <text evidence="20">Lacks conserved residue(s) required for the propagation of feature annotation.</text>
</comment>
<reference evidence="25" key="1">
    <citation type="submission" date="2021-12" db="EMBL/GenBank/DDBJ databases">
        <authorList>
            <person name="King R."/>
        </authorList>
    </citation>
    <scope>NUCLEOTIDE SEQUENCE</scope>
</reference>
<dbReference type="AlphaFoldDB" id="A0A9P0BAE9"/>
<feature type="domain" description="Sema" evidence="24">
    <location>
        <begin position="1"/>
        <end position="399"/>
    </location>
</feature>
<keyword evidence="21" id="KW-0489">Methyltransferase</keyword>
<dbReference type="PROSITE" id="PS51004">
    <property type="entry name" value="SEMA"/>
    <property type="match status" value="1"/>
</dbReference>
<feature type="compositionally biased region" description="Basic and acidic residues" evidence="22">
    <location>
        <begin position="1000"/>
        <end position="1012"/>
    </location>
</feature>
<evidence type="ECO:0000256" key="9">
    <source>
        <dbReference type="ARBA" id="ARBA00022902"/>
    </source>
</evidence>
<evidence type="ECO:0000256" key="21">
    <source>
        <dbReference type="PROSITE-ProRule" id="PRU00959"/>
    </source>
</evidence>
<dbReference type="GO" id="GO:0043527">
    <property type="term" value="C:tRNA methyltransferase complex"/>
    <property type="evidence" value="ECO:0007669"/>
    <property type="project" value="UniProtKB-ARBA"/>
</dbReference>
<evidence type="ECO:0000256" key="17">
    <source>
        <dbReference type="ARBA" id="ARBA00067484"/>
    </source>
</evidence>
<evidence type="ECO:0000256" key="1">
    <source>
        <dbReference type="ARBA" id="ARBA00004496"/>
    </source>
</evidence>
<comment type="similarity">
    <text evidence="21">Belongs to the class I-like SAM-binding methyltransferase superfamily. TRM11 methyltransferase family.</text>
</comment>
<dbReference type="EC" id="2.1.1.214" evidence="16"/>
<evidence type="ECO:0000256" key="12">
    <source>
        <dbReference type="ARBA" id="ARBA00023319"/>
    </source>
</evidence>
<dbReference type="FunFam" id="2.130.10.10:FF:000369">
    <property type="entry name" value="semaphorin-2A isoform X1"/>
    <property type="match status" value="1"/>
</dbReference>
<dbReference type="Gene3D" id="2.130.10.10">
    <property type="entry name" value="YVTN repeat-like/Quinoprotein amine dehydrogenase"/>
    <property type="match status" value="1"/>
</dbReference>
<dbReference type="PROSITE" id="PS50835">
    <property type="entry name" value="IG_LIKE"/>
    <property type="match status" value="1"/>
</dbReference>
<keyword evidence="26" id="KW-1185">Reference proteome</keyword>
<keyword evidence="11" id="KW-0325">Glycoprotein</keyword>
<evidence type="ECO:0000256" key="16">
    <source>
        <dbReference type="ARBA" id="ARBA00066937"/>
    </source>
</evidence>
<feature type="region of interest" description="Disordered" evidence="22">
    <location>
        <begin position="1000"/>
        <end position="1022"/>
    </location>
</feature>
<evidence type="ECO:0000256" key="22">
    <source>
        <dbReference type="SAM" id="MobiDB-lite"/>
    </source>
</evidence>
<keyword evidence="9" id="KW-0524">Neurogenesis</keyword>
<keyword evidence="21" id="KW-0694">RNA-binding</keyword>
<keyword evidence="8" id="KW-0221">Differentiation</keyword>
<evidence type="ECO:0000256" key="2">
    <source>
        <dbReference type="ARBA" id="ARBA00004613"/>
    </source>
</evidence>
<proteinExistence type="inferred from homology"/>
<dbReference type="SUPFAM" id="SSF103575">
    <property type="entry name" value="Plexin repeat"/>
    <property type="match status" value="1"/>
</dbReference>
<protein>
    <recommendedName>
        <fullName evidence="18">Semaphorin-2A</fullName>
        <ecNumber evidence="16">2.1.1.214</ecNumber>
    </recommendedName>
    <alternativeName>
        <fullName evidence="17">tRNA (guanine(10)-N(2))-methyltransferase TRMT11</fullName>
    </alternativeName>
    <alternativeName>
        <fullName evidence="19">tRNA methyltransferase 11 homolog</fullName>
    </alternativeName>
</protein>
<evidence type="ECO:0000256" key="3">
    <source>
        <dbReference type="ARBA" id="ARBA00009492"/>
    </source>
</evidence>
<dbReference type="PROSITE" id="PS51627">
    <property type="entry name" value="SAM_MT_TRM11"/>
    <property type="match status" value="1"/>
</dbReference>
<evidence type="ECO:0000256" key="5">
    <source>
        <dbReference type="ARBA" id="ARBA00022525"/>
    </source>
</evidence>
<dbReference type="SUPFAM" id="SSF48726">
    <property type="entry name" value="Immunoglobulin"/>
    <property type="match status" value="1"/>
</dbReference>
<evidence type="ECO:0000313" key="25">
    <source>
        <dbReference type="EMBL" id="CAH0558809.1"/>
    </source>
</evidence>
<dbReference type="GO" id="GO:0000049">
    <property type="term" value="F:tRNA binding"/>
    <property type="evidence" value="ECO:0007669"/>
    <property type="project" value="UniProtKB-UniRule"/>
</dbReference>
<dbReference type="InterPro" id="IPR001627">
    <property type="entry name" value="Semap_dom"/>
</dbReference>
<dbReference type="GO" id="GO:0045499">
    <property type="term" value="F:chemorepellent activity"/>
    <property type="evidence" value="ECO:0007669"/>
    <property type="project" value="TreeGrafter"/>
</dbReference>
<dbReference type="GO" id="GO:0160102">
    <property type="term" value="F:tRNA (guanine(10)-N2)-methyltransferase activity"/>
    <property type="evidence" value="ECO:0007669"/>
    <property type="project" value="UniProtKB-EC"/>
</dbReference>
<dbReference type="Pfam" id="PF01170">
    <property type="entry name" value="UPF0020"/>
    <property type="match status" value="1"/>
</dbReference>
<keyword evidence="4" id="KW-0217">Developmental protein</keyword>
<organism evidence="25 26">
    <name type="scientific">Brassicogethes aeneus</name>
    <name type="common">Rape pollen beetle</name>
    <name type="synonym">Meligethes aeneus</name>
    <dbReference type="NCBI Taxonomy" id="1431903"/>
    <lineage>
        <taxon>Eukaryota</taxon>
        <taxon>Metazoa</taxon>
        <taxon>Ecdysozoa</taxon>
        <taxon>Arthropoda</taxon>
        <taxon>Hexapoda</taxon>
        <taxon>Insecta</taxon>
        <taxon>Pterygota</taxon>
        <taxon>Neoptera</taxon>
        <taxon>Endopterygota</taxon>
        <taxon>Coleoptera</taxon>
        <taxon>Polyphaga</taxon>
        <taxon>Cucujiformia</taxon>
        <taxon>Nitidulidae</taxon>
        <taxon>Meligethinae</taxon>
        <taxon>Brassicogethes</taxon>
    </lineage>
</organism>
<dbReference type="CDD" id="cd02440">
    <property type="entry name" value="AdoMet_MTases"/>
    <property type="match status" value="1"/>
</dbReference>
<dbReference type="GO" id="GO:0008033">
    <property type="term" value="P:tRNA processing"/>
    <property type="evidence" value="ECO:0007669"/>
    <property type="project" value="UniProtKB-UniRule"/>
</dbReference>
<dbReference type="GO" id="GO:0007411">
    <property type="term" value="P:axon guidance"/>
    <property type="evidence" value="ECO:0007669"/>
    <property type="project" value="TreeGrafter"/>
</dbReference>
<dbReference type="Pfam" id="PF01403">
    <property type="entry name" value="Sema"/>
    <property type="match status" value="1"/>
</dbReference>
<dbReference type="GO" id="GO:0071526">
    <property type="term" value="P:semaphorin-plexin signaling pathway"/>
    <property type="evidence" value="ECO:0007669"/>
    <property type="project" value="TreeGrafter"/>
</dbReference>
<evidence type="ECO:0000256" key="19">
    <source>
        <dbReference type="ARBA" id="ARBA00075308"/>
    </source>
</evidence>
<evidence type="ECO:0000259" key="23">
    <source>
        <dbReference type="PROSITE" id="PS50835"/>
    </source>
</evidence>
<dbReference type="SUPFAM" id="SSF53335">
    <property type="entry name" value="S-adenosyl-L-methionine-dependent methyltransferases"/>
    <property type="match status" value="1"/>
</dbReference>
<dbReference type="GO" id="GO:0005886">
    <property type="term" value="C:plasma membrane"/>
    <property type="evidence" value="ECO:0007669"/>
    <property type="project" value="TreeGrafter"/>
</dbReference>
<dbReference type="InterPro" id="IPR015943">
    <property type="entry name" value="WD40/YVTN_repeat-like_dom_sf"/>
</dbReference>
<keyword evidence="21" id="KW-0819">tRNA processing</keyword>
<keyword evidence="5" id="KW-0964">Secreted</keyword>
<dbReference type="InterPro" id="IPR002052">
    <property type="entry name" value="DNA_methylase_N6_adenine_CS"/>
</dbReference>
<evidence type="ECO:0000256" key="14">
    <source>
        <dbReference type="ARBA" id="ARBA00056270"/>
    </source>
</evidence>
<comment type="function">
    <text evidence="14">Catalytic subunit of the TRMT11-TRM112 methyltransferase complex, that specifically mediates the S-adenosyl-L-methionine-dependent N(2)-methylation of guanosine nucleotide at position 10 (m2G10) in tRNAs. This is one of the major tRNA (guanine-N(2))-methyltransferases.</text>
</comment>
<gene>
    <name evidence="25" type="ORF">MELIAE_LOCUS9053</name>
</gene>
<evidence type="ECO:0000256" key="4">
    <source>
        <dbReference type="ARBA" id="ARBA00022473"/>
    </source>
</evidence>
<dbReference type="InterPro" id="IPR029063">
    <property type="entry name" value="SAM-dependent_MTases_sf"/>
</dbReference>
<dbReference type="Proteomes" id="UP001154078">
    <property type="component" value="Chromosome 6"/>
</dbReference>
<evidence type="ECO:0000256" key="13">
    <source>
        <dbReference type="ARBA" id="ARBA00050985"/>
    </source>
</evidence>
<dbReference type="Gene3D" id="3.40.50.150">
    <property type="entry name" value="Vaccinia Virus protein VP39"/>
    <property type="match status" value="1"/>
</dbReference>
<keyword evidence="21" id="KW-0949">S-adenosyl-L-methionine</keyword>
<keyword evidence="21" id="KW-0808">Transferase</keyword>
<evidence type="ECO:0000256" key="8">
    <source>
        <dbReference type="ARBA" id="ARBA00022782"/>
    </source>
</evidence>
<dbReference type="SUPFAM" id="SSF101912">
    <property type="entry name" value="Sema domain"/>
    <property type="match status" value="1"/>
</dbReference>
<evidence type="ECO:0000256" key="20">
    <source>
        <dbReference type="PROSITE-ProRule" id="PRU00352"/>
    </source>
</evidence>
<keyword evidence="10" id="KW-1015">Disulfide bond</keyword>
<dbReference type="PANTHER" id="PTHR11036">
    <property type="entry name" value="SEMAPHORIN"/>
    <property type="match status" value="1"/>
</dbReference>
<feature type="compositionally biased region" description="Polar residues" evidence="22">
    <location>
        <begin position="1013"/>
        <end position="1022"/>
    </location>
</feature>
<dbReference type="InterPro" id="IPR000241">
    <property type="entry name" value="RlmKL-like_Mtase"/>
</dbReference>
<keyword evidence="6 21" id="KW-0820">tRNA-binding</keyword>
<dbReference type="GO" id="GO:0032259">
    <property type="term" value="P:methylation"/>
    <property type="evidence" value="ECO:0007669"/>
    <property type="project" value="UniProtKB-UniRule"/>
</dbReference>
<name>A0A9P0BAE9_BRAAE</name>
<dbReference type="InterPro" id="IPR016691">
    <property type="entry name" value="TRMT11"/>
</dbReference>
<evidence type="ECO:0000256" key="18">
    <source>
        <dbReference type="ARBA" id="ARBA00074148"/>
    </source>
</evidence>
<evidence type="ECO:0000256" key="11">
    <source>
        <dbReference type="ARBA" id="ARBA00023180"/>
    </source>
</evidence>
<keyword evidence="7" id="KW-0732">Signal</keyword>
<dbReference type="InterPro" id="IPR013783">
    <property type="entry name" value="Ig-like_fold"/>
</dbReference>
<evidence type="ECO:0000256" key="6">
    <source>
        <dbReference type="ARBA" id="ARBA00022555"/>
    </source>
</evidence>
<evidence type="ECO:0000256" key="15">
    <source>
        <dbReference type="ARBA" id="ARBA00065434"/>
    </source>
</evidence>
<dbReference type="Gene3D" id="3.30.1680.10">
    <property type="entry name" value="ligand-binding face of the semaphorins, domain 2"/>
    <property type="match status" value="1"/>
</dbReference>
<comment type="catalytic activity">
    <reaction evidence="13">
        <text>guanosine(10) in tRNA + S-adenosyl-L-methionine = N(2)-methylguanosine(10) in tRNA + S-adenosyl-L-homocysteine + H(+)</text>
        <dbReference type="Rhea" id="RHEA:43128"/>
        <dbReference type="Rhea" id="RHEA-COMP:10355"/>
        <dbReference type="Rhea" id="RHEA-COMP:10357"/>
        <dbReference type="ChEBI" id="CHEBI:15378"/>
        <dbReference type="ChEBI" id="CHEBI:57856"/>
        <dbReference type="ChEBI" id="CHEBI:59789"/>
        <dbReference type="ChEBI" id="CHEBI:74269"/>
        <dbReference type="ChEBI" id="CHEBI:74481"/>
        <dbReference type="EC" id="2.1.1.214"/>
    </reaction>
    <physiologicalReaction direction="left-to-right" evidence="13">
        <dbReference type="Rhea" id="RHEA:43129"/>
    </physiologicalReaction>
</comment>
<dbReference type="InterPro" id="IPR027231">
    <property type="entry name" value="Semaphorin"/>
</dbReference>
<dbReference type="InterPro" id="IPR036352">
    <property type="entry name" value="Semap_dom_sf"/>
</dbReference>